<feature type="compositionally biased region" description="Basic and acidic residues" evidence="1">
    <location>
        <begin position="34"/>
        <end position="45"/>
    </location>
</feature>
<protein>
    <submittedName>
        <fullName evidence="2">Uncharacterized protein</fullName>
    </submittedName>
</protein>
<reference evidence="2 3" key="1">
    <citation type="journal article" date="2015" name="Int. J. Syst. Evol. Microbiol.">
        <title>Description of Sphingopyxis fribergensis sp. nov. - a soil bacterium with the ability to degrade styrene and phenylacetic acid.</title>
        <authorList>
            <person name="Oelschlagel M."/>
            <person name="Ruckert C."/>
            <person name="Kalinowski J."/>
            <person name="Schmidt G."/>
            <person name="Schlomann M."/>
            <person name="Tischler D."/>
        </authorList>
    </citation>
    <scope>NUCLEOTIDE SEQUENCE [LARGE SCALE GENOMIC DNA]</scope>
    <source>
        <strain evidence="2 3">Kp5.2</strain>
    </source>
</reference>
<gene>
    <name evidence="2" type="ORF">SKP52_00715</name>
</gene>
<evidence type="ECO:0000313" key="2">
    <source>
        <dbReference type="EMBL" id="AJA07085.1"/>
    </source>
</evidence>
<dbReference type="HOGENOM" id="CLU_1214180_0_0_5"/>
<sequence>MLCASMIDLLIRRNRARLSPEEEDEPIRRHAKRVSPDRPARREQEGSASARPQTPSAASSSGDSASSASATSMSRRMEAGRSRCAAPVAPALERTACHCSVGGCSPSSDRRAARMSSIGTGAGAGRFANGWLPSDGGSVRRPGCQDRALDLRLQCRVLGNVEWMQIAGNGLRHDCASFRFRSPQAYGRNVRRRWIWKCFVRLQEATAADLISQFHCRSTCVNDANQSA</sequence>
<evidence type="ECO:0000256" key="1">
    <source>
        <dbReference type="SAM" id="MobiDB-lite"/>
    </source>
</evidence>
<organism evidence="2 3">
    <name type="scientific">Sphingopyxis fribergensis</name>
    <dbReference type="NCBI Taxonomy" id="1515612"/>
    <lineage>
        <taxon>Bacteria</taxon>
        <taxon>Pseudomonadati</taxon>
        <taxon>Pseudomonadota</taxon>
        <taxon>Alphaproteobacteria</taxon>
        <taxon>Sphingomonadales</taxon>
        <taxon>Sphingomonadaceae</taxon>
        <taxon>Sphingopyxis</taxon>
    </lineage>
</organism>
<keyword evidence="3" id="KW-1185">Reference proteome</keyword>
<proteinExistence type="predicted"/>
<dbReference type="EMBL" id="CP009122">
    <property type="protein sequence ID" value="AJA07085.1"/>
    <property type="molecule type" value="Genomic_DNA"/>
</dbReference>
<evidence type="ECO:0000313" key="3">
    <source>
        <dbReference type="Proteomes" id="UP000030907"/>
    </source>
</evidence>
<dbReference type="STRING" id="1515612.SKP52_00715"/>
<feature type="region of interest" description="Disordered" evidence="1">
    <location>
        <begin position="17"/>
        <end position="75"/>
    </location>
</feature>
<accession>A0A0A7PAS4</accession>
<dbReference type="Proteomes" id="UP000030907">
    <property type="component" value="Chromosome"/>
</dbReference>
<dbReference type="AlphaFoldDB" id="A0A0A7PAS4"/>
<dbReference type="KEGG" id="sphk:SKP52_00715"/>
<name>A0A0A7PAS4_9SPHN</name>
<feature type="compositionally biased region" description="Polar residues" evidence="1">
    <location>
        <begin position="46"/>
        <end position="55"/>
    </location>
</feature>
<feature type="compositionally biased region" description="Low complexity" evidence="1">
    <location>
        <begin position="56"/>
        <end position="74"/>
    </location>
</feature>